<dbReference type="Gene3D" id="3.30.70.2970">
    <property type="entry name" value="Protein of unknown function (DUF541), domain 2"/>
    <property type="match status" value="1"/>
</dbReference>
<proteinExistence type="predicted"/>
<name>A0A2T3NZJ0_9GAMM</name>
<gene>
    <name evidence="2" type="ORF">C9I94_21545</name>
</gene>
<dbReference type="Proteomes" id="UP000240481">
    <property type="component" value="Unassembled WGS sequence"/>
</dbReference>
<dbReference type="GO" id="GO:0006974">
    <property type="term" value="P:DNA damage response"/>
    <property type="evidence" value="ECO:0007669"/>
    <property type="project" value="TreeGrafter"/>
</dbReference>
<dbReference type="EMBL" id="PYLZ01000015">
    <property type="protein sequence ID" value="PSW21652.1"/>
    <property type="molecule type" value="Genomic_DNA"/>
</dbReference>
<dbReference type="OrthoDB" id="5985609at2"/>
<evidence type="ECO:0000313" key="2">
    <source>
        <dbReference type="EMBL" id="PSW21652.1"/>
    </source>
</evidence>
<dbReference type="AlphaFoldDB" id="A0A2T3NZJ0"/>
<reference evidence="2 3" key="1">
    <citation type="submission" date="2018-01" db="EMBL/GenBank/DDBJ databases">
        <title>Whole genome sequencing of Histamine producing bacteria.</title>
        <authorList>
            <person name="Butler K."/>
        </authorList>
    </citation>
    <scope>NUCLEOTIDE SEQUENCE [LARGE SCALE GENOMIC DNA]</scope>
    <source>
        <strain evidence="2 3">DSM 24669</strain>
    </source>
</reference>
<dbReference type="Pfam" id="PF04402">
    <property type="entry name" value="SIMPL"/>
    <property type="match status" value="1"/>
</dbReference>
<dbReference type="Gene3D" id="3.30.110.170">
    <property type="entry name" value="Protein of unknown function (DUF541), domain 1"/>
    <property type="match status" value="1"/>
</dbReference>
<comment type="caution">
    <text evidence="2">The sequence shown here is derived from an EMBL/GenBank/DDBJ whole genome shotgun (WGS) entry which is preliminary data.</text>
</comment>
<keyword evidence="3" id="KW-1185">Reference proteome</keyword>
<evidence type="ECO:0000256" key="1">
    <source>
        <dbReference type="SAM" id="SignalP"/>
    </source>
</evidence>
<sequence>MKKTLLATVLGATALLSTHAFAADVEFPHLVTQGNGEVTVTADMAILHVEVAEKRETAKEAKQAVDKAVVAFMARLEKQGVKRENIKSANISLHPEYTYPKNKEPKLIGYRANRQVTVTVNELAKLNTYLDGSLVDGINRIQNIELKSSKEAEIKQQARLAAIKDAKEKAESVASGFGESLDGVWKITYLTQNVQPYYAQARMASYSANDAAESYQNDQLVIKDSVDVVFKLVD</sequence>
<dbReference type="PANTHER" id="PTHR34387:SF1">
    <property type="entry name" value="PERIPLASMIC IMMUNOGENIC PROTEIN"/>
    <property type="match status" value="1"/>
</dbReference>
<feature type="signal peptide" evidence="1">
    <location>
        <begin position="1"/>
        <end position="22"/>
    </location>
</feature>
<organism evidence="2 3">
    <name type="scientific">Photobacterium swingsii</name>
    <dbReference type="NCBI Taxonomy" id="680026"/>
    <lineage>
        <taxon>Bacteria</taxon>
        <taxon>Pseudomonadati</taxon>
        <taxon>Pseudomonadota</taxon>
        <taxon>Gammaproteobacteria</taxon>
        <taxon>Vibrionales</taxon>
        <taxon>Vibrionaceae</taxon>
        <taxon>Photobacterium</taxon>
    </lineage>
</organism>
<protein>
    <submittedName>
        <fullName evidence="2">Oxidative stress defense protein</fullName>
    </submittedName>
</protein>
<dbReference type="InterPro" id="IPR052022">
    <property type="entry name" value="26kDa_periplasmic_antigen"/>
</dbReference>
<dbReference type="NCBIfam" id="NF008299">
    <property type="entry name" value="PRK11087.1"/>
    <property type="match status" value="1"/>
</dbReference>
<feature type="chain" id="PRO_5015728967" evidence="1">
    <location>
        <begin position="23"/>
        <end position="234"/>
    </location>
</feature>
<dbReference type="PANTHER" id="PTHR34387">
    <property type="entry name" value="SLR1258 PROTEIN"/>
    <property type="match status" value="1"/>
</dbReference>
<keyword evidence="1" id="KW-0732">Signal</keyword>
<evidence type="ECO:0000313" key="3">
    <source>
        <dbReference type="Proteomes" id="UP000240481"/>
    </source>
</evidence>
<dbReference type="InterPro" id="IPR007497">
    <property type="entry name" value="SIMPL/DUF541"/>
</dbReference>
<accession>A0A2T3NZJ0</accession>
<dbReference type="RefSeq" id="WP_107303063.1">
    <property type="nucleotide sequence ID" value="NZ_AP024852.1"/>
</dbReference>